<evidence type="ECO:0000256" key="1">
    <source>
        <dbReference type="SAM" id="MobiDB-lite"/>
    </source>
</evidence>
<protein>
    <submittedName>
        <fullName evidence="2">Uncharacterized protein</fullName>
    </submittedName>
</protein>
<dbReference type="Proteomes" id="UP000324222">
    <property type="component" value="Unassembled WGS sequence"/>
</dbReference>
<name>A0A5B7JWG2_PORTR</name>
<feature type="region of interest" description="Disordered" evidence="1">
    <location>
        <begin position="1"/>
        <end position="73"/>
    </location>
</feature>
<feature type="compositionally biased region" description="Basic and acidic residues" evidence="1">
    <location>
        <begin position="97"/>
        <end position="127"/>
    </location>
</feature>
<proteinExistence type="predicted"/>
<organism evidence="2 3">
    <name type="scientific">Portunus trituberculatus</name>
    <name type="common">Swimming crab</name>
    <name type="synonym">Neptunus trituberculatus</name>
    <dbReference type="NCBI Taxonomy" id="210409"/>
    <lineage>
        <taxon>Eukaryota</taxon>
        <taxon>Metazoa</taxon>
        <taxon>Ecdysozoa</taxon>
        <taxon>Arthropoda</taxon>
        <taxon>Crustacea</taxon>
        <taxon>Multicrustacea</taxon>
        <taxon>Malacostraca</taxon>
        <taxon>Eumalacostraca</taxon>
        <taxon>Eucarida</taxon>
        <taxon>Decapoda</taxon>
        <taxon>Pleocyemata</taxon>
        <taxon>Brachyura</taxon>
        <taxon>Eubrachyura</taxon>
        <taxon>Portunoidea</taxon>
        <taxon>Portunidae</taxon>
        <taxon>Portuninae</taxon>
        <taxon>Portunus</taxon>
    </lineage>
</organism>
<evidence type="ECO:0000313" key="3">
    <source>
        <dbReference type="Proteomes" id="UP000324222"/>
    </source>
</evidence>
<reference evidence="2 3" key="1">
    <citation type="submission" date="2019-05" db="EMBL/GenBank/DDBJ databases">
        <title>Another draft genome of Portunus trituberculatus and its Hox gene families provides insights of decapod evolution.</title>
        <authorList>
            <person name="Jeong J.-H."/>
            <person name="Song I."/>
            <person name="Kim S."/>
            <person name="Choi T."/>
            <person name="Kim D."/>
            <person name="Ryu S."/>
            <person name="Kim W."/>
        </authorList>
    </citation>
    <scope>NUCLEOTIDE SEQUENCE [LARGE SCALE GENOMIC DNA]</scope>
    <source>
        <tissue evidence="2">Muscle</tissue>
    </source>
</reference>
<feature type="compositionally biased region" description="Basic and acidic residues" evidence="1">
    <location>
        <begin position="46"/>
        <end position="69"/>
    </location>
</feature>
<gene>
    <name evidence="2" type="ORF">E2C01_094576</name>
</gene>
<keyword evidence="3" id="KW-1185">Reference proteome</keyword>
<feature type="region of interest" description="Disordered" evidence="1">
    <location>
        <begin position="97"/>
        <end position="141"/>
    </location>
</feature>
<evidence type="ECO:0000313" key="2">
    <source>
        <dbReference type="EMBL" id="MPC99179.1"/>
    </source>
</evidence>
<dbReference type="EMBL" id="VSRR010117277">
    <property type="protein sequence ID" value="MPC99179.1"/>
    <property type="molecule type" value="Genomic_DNA"/>
</dbReference>
<dbReference type="AlphaFoldDB" id="A0A5B7JWG2"/>
<accession>A0A5B7JWG2</accession>
<sequence length="218" mass="24537">MLVSEPSLNPLAGVEWSGVGVPGRNSGPAFLSIKPLDRMTGGRSSSENKAREDRLRDDTPGDTPDDTHTHLMTPDDTLFEYKERIPGEGTKVSYRRIERREDRLDQTHIHSKEKDGKRGKGRERERVTMVTSASSGPGGFQEWEPQQVSWNAARCHAPTFTRVPPSPTLYRRGLGARRGEAGECMAEGLNVSLAEWEVMIPFCRIFFYTRMLYIICVP</sequence>
<comment type="caution">
    <text evidence="2">The sequence shown here is derived from an EMBL/GenBank/DDBJ whole genome shotgun (WGS) entry which is preliminary data.</text>
</comment>